<evidence type="ECO:0000313" key="1">
    <source>
        <dbReference type="EMBL" id="EET81450.1"/>
    </source>
</evidence>
<dbReference type="Proteomes" id="UP000018419">
    <property type="component" value="Unassembled WGS sequence"/>
</dbReference>
<sequence>MDKIFKFKMNLKQEILNLNLRFKTSILTSECYGKNNNLNSK</sequence>
<name>A0ABM9YKM2_ACIRA</name>
<comment type="caution">
    <text evidence="1">The sequence shown here is derived from an EMBL/GenBank/DDBJ whole genome shotgun (WGS) entry which is preliminary data.</text>
</comment>
<protein>
    <recommendedName>
        <fullName evidence="3">Transposase</fullName>
    </recommendedName>
</protein>
<organism evidence="1 2">
    <name type="scientific">Acinetobacter radioresistens SK82</name>
    <dbReference type="NCBI Taxonomy" id="596318"/>
    <lineage>
        <taxon>Bacteria</taxon>
        <taxon>Pseudomonadati</taxon>
        <taxon>Pseudomonadota</taxon>
        <taxon>Gammaproteobacteria</taxon>
        <taxon>Moraxellales</taxon>
        <taxon>Moraxellaceae</taxon>
        <taxon>Acinetobacter</taxon>
    </lineage>
</organism>
<reference evidence="1 2" key="1">
    <citation type="submission" date="2009-07" db="EMBL/GenBank/DDBJ databases">
        <authorList>
            <person name="Madupu R."/>
            <person name="Durkin A.S."/>
            <person name="Torralba M."/>
            <person name="Methe B."/>
            <person name="Sutton G.G."/>
            <person name="Strausberg R.L."/>
            <person name="Nelson K.E."/>
        </authorList>
    </citation>
    <scope>NUCLEOTIDE SEQUENCE [LARGE SCALE GENOMIC DNA]</scope>
    <source>
        <strain evidence="1 2">SK82</strain>
    </source>
</reference>
<proteinExistence type="predicted"/>
<dbReference type="EMBL" id="ACVR01000070">
    <property type="protein sequence ID" value="EET81450.1"/>
    <property type="molecule type" value="Genomic_DNA"/>
</dbReference>
<evidence type="ECO:0008006" key="3">
    <source>
        <dbReference type="Google" id="ProtNLM"/>
    </source>
</evidence>
<accession>A0ABM9YKM2</accession>
<keyword evidence="2" id="KW-1185">Reference proteome</keyword>
<evidence type="ECO:0000313" key="2">
    <source>
        <dbReference type="Proteomes" id="UP000018419"/>
    </source>
</evidence>
<gene>
    <name evidence="1" type="ORF">ACIRA0001_0163</name>
</gene>